<sequence length="80" mass="9293">MLPFCVFFLGMIEISNGFLTKVEMEHENQEQEREALVEGGVVFVLWCCYVLESKMWVLFGRKKMSKGVTQSQTQNKKRVA</sequence>
<feature type="chain" id="PRO_5030178269" evidence="1">
    <location>
        <begin position="18"/>
        <end position="80"/>
    </location>
</feature>
<evidence type="ECO:0000256" key="1">
    <source>
        <dbReference type="SAM" id="SignalP"/>
    </source>
</evidence>
<keyword evidence="3" id="KW-1185">Reference proteome</keyword>
<gene>
    <name evidence="2" type="ORF">POPTR_008G038400</name>
</gene>
<dbReference type="HOGENOM" id="CLU_2594300_0_0_1"/>
<evidence type="ECO:0000313" key="3">
    <source>
        <dbReference type="Proteomes" id="UP000006729"/>
    </source>
</evidence>
<organism evidence="2 3">
    <name type="scientific">Populus trichocarpa</name>
    <name type="common">Western balsam poplar</name>
    <name type="synonym">Populus balsamifera subsp. trichocarpa</name>
    <dbReference type="NCBI Taxonomy" id="3694"/>
    <lineage>
        <taxon>Eukaryota</taxon>
        <taxon>Viridiplantae</taxon>
        <taxon>Streptophyta</taxon>
        <taxon>Embryophyta</taxon>
        <taxon>Tracheophyta</taxon>
        <taxon>Spermatophyta</taxon>
        <taxon>Magnoliopsida</taxon>
        <taxon>eudicotyledons</taxon>
        <taxon>Gunneridae</taxon>
        <taxon>Pentapetalae</taxon>
        <taxon>rosids</taxon>
        <taxon>fabids</taxon>
        <taxon>Malpighiales</taxon>
        <taxon>Salicaceae</taxon>
        <taxon>Saliceae</taxon>
        <taxon>Populus</taxon>
    </lineage>
</organism>
<protein>
    <submittedName>
        <fullName evidence="2">Uncharacterized protein</fullName>
    </submittedName>
</protein>
<accession>U5G502</accession>
<evidence type="ECO:0000313" key="2">
    <source>
        <dbReference type="EMBL" id="PNT22566.1"/>
    </source>
</evidence>
<proteinExistence type="predicted"/>
<name>U5G502_POPTR</name>
<dbReference type="AlphaFoldDB" id="U5G502"/>
<dbReference type="Proteomes" id="UP000006729">
    <property type="component" value="Chromosome 8"/>
</dbReference>
<dbReference type="InParanoid" id="U5G502"/>
<reference evidence="2 3" key="1">
    <citation type="journal article" date="2006" name="Science">
        <title>The genome of black cottonwood, Populus trichocarpa (Torr. &amp; Gray).</title>
        <authorList>
            <person name="Tuskan G.A."/>
            <person name="Difazio S."/>
            <person name="Jansson S."/>
            <person name="Bohlmann J."/>
            <person name="Grigoriev I."/>
            <person name="Hellsten U."/>
            <person name="Putnam N."/>
            <person name="Ralph S."/>
            <person name="Rombauts S."/>
            <person name="Salamov A."/>
            <person name="Schein J."/>
            <person name="Sterck L."/>
            <person name="Aerts A."/>
            <person name="Bhalerao R.R."/>
            <person name="Bhalerao R.P."/>
            <person name="Blaudez D."/>
            <person name="Boerjan W."/>
            <person name="Brun A."/>
            <person name="Brunner A."/>
            <person name="Busov V."/>
            <person name="Campbell M."/>
            <person name="Carlson J."/>
            <person name="Chalot M."/>
            <person name="Chapman J."/>
            <person name="Chen G.L."/>
            <person name="Cooper D."/>
            <person name="Coutinho P.M."/>
            <person name="Couturier J."/>
            <person name="Covert S."/>
            <person name="Cronk Q."/>
            <person name="Cunningham R."/>
            <person name="Davis J."/>
            <person name="Degroeve S."/>
            <person name="Dejardin A."/>
            <person name="Depamphilis C."/>
            <person name="Detter J."/>
            <person name="Dirks B."/>
            <person name="Dubchak I."/>
            <person name="Duplessis S."/>
            <person name="Ehlting J."/>
            <person name="Ellis B."/>
            <person name="Gendler K."/>
            <person name="Goodstein D."/>
            <person name="Gribskov M."/>
            <person name="Grimwood J."/>
            <person name="Groover A."/>
            <person name="Gunter L."/>
            <person name="Hamberger B."/>
            <person name="Heinze B."/>
            <person name="Helariutta Y."/>
            <person name="Henrissat B."/>
            <person name="Holligan D."/>
            <person name="Holt R."/>
            <person name="Huang W."/>
            <person name="Islam-Faridi N."/>
            <person name="Jones S."/>
            <person name="Jones-Rhoades M."/>
            <person name="Jorgensen R."/>
            <person name="Joshi C."/>
            <person name="Kangasjarvi J."/>
            <person name="Karlsson J."/>
            <person name="Kelleher C."/>
            <person name="Kirkpatrick R."/>
            <person name="Kirst M."/>
            <person name="Kohler A."/>
            <person name="Kalluri U."/>
            <person name="Larimer F."/>
            <person name="Leebens-Mack J."/>
            <person name="Leple J.C."/>
            <person name="Locascio P."/>
            <person name="Lou Y."/>
            <person name="Lucas S."/>
            <person name="Martin F."/>
            <person name="Montanini B."/>
            <person name="Napoli C."/>
            <person name="Nelson D.R."/>
            <person name="Nelson C."/>
            <person name="Nieminen K."/>
            <person name="Nilsson O."/>
            <person name="Pereda V."/>
            <person name="Peter G."/>
            <person name="Philippe R."/>
            <person name="Pilate G."/>
            <person name="Poliakov A."/>
            <person name="Razumovskaya J."/>
            <person name="Richardson P."/>
            <person name="Rinaldi C."/>
            <person name="Ritland K."/>
            <person name="Rouze P."/>
            <person name="Ryaboy D."/>
            <person name="Schmutz J."/>
            <person name="Schrader J."/>
            <person name="Segerman B."/>
            <person name="Shin H."/>
            <person name="Siddiqui A."/>
            <person name="Sterky F."/>
            <person name="Terry A."/>
            <person name="Tsai C.J."/>
            <person name="Uberbacher E."/>
            <person name="Unneberg P."/>
            <person name="Vahala J."/>
            <person name="Wall K."/>
            <person name="Wessler S."/>
            <person name="Yang G."/>
            <person name="Yin T."/>
            <person name="Douglas C."/>
            <person name="Marra M."/>
            <person name="Sandberg G."/>
            <person name="Van de Peer Y."/>
            <person name="Rokhsar D."/>
        </authorList>
    </citation>
    <scope>NUCLEOTIDE SEQUENCE [LARGE SCALE GENOMIC DNA]</scope>
    <source>
        <strain evidence="3">cv. Nisqually</strain>
    </source>
</reference>
<dbReference type="EMBL" id="CM009297">
    <property type="protein sequence ID" value="PNT22566.1"/>
    <property type="molecule type" value="Genomic_DNA"/>
</dbReference>
<feature type="signal peptide" evidence="1">
    <location>
        <begin position="1"/>
        <end position="17"/>
    </location>
</feature>
<keyword evidence="1" id="KW-0732">Signal</keyword>